<evidence type="ECO:0000259" key="1">
    <source>
        <dbReference type="Pfam" id="PF13930"/>
    </source>
</evidence>
<accession>A0A4R6V1K9</accession>
<dbReference type="GO" id="GO:0004519">
    <property type="term" value="F:endonuclease activity"/>
    <property type="evidence" value="ECO:0007669"/>
    <property type="project" value="UniProtKB-KW"/>
</dbReference>
<keyword evidence="2" id="KW-0540">Nuclease</keyword>
<keyword evidence="2" id="KW-0378">Hydrolase</keyword>
<protein>
    <submittedName>
        <fullName evidence="2">DNA/RNA non-specific endonuclease</fullName>
    </submittedName>
</protein>
<proteinExistence type="predicted"/>
<organism evidence="2 3">
    <name type="scientific">Actinorugispora endophytica</name>
    <dbReference type="NCBI Taxonomy" id="1605990"/>
    <lineage>
        <taxon>Bacteria</taxon>
        <taxon>Bacillati</taxon>
        <taxon>Actinomycetota</taxon>
        <taxon>Actinomycetes</taxon>
        <taxon>Streptosporangiales</taxon>
        <taxon>Nocardiopsidaceae</taxon>
        <taxon>Actinorugispora</taxon>
    </lineage>
</organism>
<dbReference type="InterPro" id="IPR044927">
    <property type="entry name" value="Endonuclea_NS_2"/>
</dbReference>
<dbReference type="Proteomes" id="UP000295281">
    <property type="component" value="Unassembled WGS sequence"/>
</dbReference>
<keyword evidence="2" id="KW-0255">Endonuclease</keyword>
<evidence type="ECO:0000313" key="3">
    <source>
        <dbReference type="Proteomes" id="UP000295281"/>
    </source>
</evidence>
<keyword evidence="3" id="KW-1185">Reference proteome</keyword>
<comment type="caution">
    <text evidence="2">The sequence shown here is derived from an EMBL/GenBank/DDBJ whole genome shotgun (WGS) entry which is preliminary data.</text>
</comment>
<feature type="domain" description="Type VII secretion system protein EssD-like" evidence="1">
    <location>
        <begin position="24"/>
        <end position="67"/>
    </location>
</feature>
<name>A0A4R6V1K9_9ACTN</name>
<dbReference type="EMBL" id="SNYN01000003">
    <property type="protein sequence ID" value="TDQ53744.1"/>
    <property type="molecule type" value="Genomic_DNA"/>
</dbReference>
<gene>
    <name evidence="2" type="ORF">EV190_103195</name>
</gene>
<reference evidence="2 3" key="1">
    <citation type="submission" date="2019-03" db="EMBL/GenBank/DDBJ databases">
        <title>Genomic Encyclopedia of Type Strains, Phase IV (KMG-IV): sequencing the most valuable type-strain genomes for metagenomic binning, comparative biology and taxonomic classification.</title>
        <authorList>
            <person name="Goeker M."/>
        </authorList>
    </citation>
    <scope>NUCLEOTIDE SEQUENCE [LARGE SCALE GENOMIC DNA]</scope>
    <source>
        <strain evidence="2 3">DSM 46770</strain>
    </source>
</reference>
<sequence length="86" mass="9848">MVPMLETVNKNLPGGGPPRSFKDNFYILERKWADALKENPPKTVRVKIENIFSGDLNSPDEIVVTYWLDGIMQQIENYDNIPEVTP</sequence>
<dbReference type="Pfam" id="PF13930">
    <property type="entry name" value="Endonuclea_NS_2"/>
    <property type="match status" value="1"/>
</dbReference>
<dbReference type="AlphaFoldDB" id="A0A4R6V1K9"/>
<evidence type="ECO:0000313" key="2">
    <source>
        <dbReference type="EMBL" id="TDQ53744.1"/>
    </source>
</evidence>